<reference evidence="1 2" key="1">
    <citation type="submission" date="2018-09" db="EMBL/GenBank/DDBJ databases">
        <title>Genomic investigation of the strawberry pathogen Phytophthora fragariae indicates pathogenicity is determined by transcriptional variation in three key races.</title>
        <authorList>
            <person name="Adams T.M."/>
            <person name="Armitage A.D."/>
            <person name="Sobczyk M.K."/>
            <person name="Bates H.J."/>
            <person name="Dunwell J.M."/>
            <person name="Nellist C.F."/>
            <person name="Harrison R.J."/>
        </authorList>
    </citation>
    <scope>NUCLEOTIDE SEQUENCE [LARGE SCALE GENOMIC DNA]</scope>
    <source>
        <strain evidence="1 2">NOV-77</strain>
    </source>
</reference>
<sequence length="153" mass="16528">MSAVAVFEDSSCSETPVGIKITRDFVCGAGRVPAKTMCGSDGGVLYSISSCTNDYSLLASTVFGNNTPYIIVEEYLEWYCNLAQTVTIYIADGACHPNTDDATSFKATFTTEGTATITTYNDTYCNIVQDNIDVSKNIFTSFVFSTGSDRDDD</sequence>
<dbReference type="Proteomes" id="UP000486351">
    <property type="component" value="Unassembled WGS sequence"/>
</dbReference>
<comment type="caution">
    <text evidence="1">The sequence shown here is derived from an EMBL/GenBank/DDBJ whole genome shotgun (WGS) entry which is preliminary data.</text>
</comment>
<accession>A0A6G0QE37</accession>
<dbReference type="EMBL" id="QXFY01003653">
    <property type="protein sequence ID" value="KAE9283196.1"/>
    <property type="molecule type" value="Genomic_DNA"/>
</dbReference>
<proteinExistence type="predicted"/>
<protein>
    <submittedName>
        <fullName evidence="1">Uncharacterized protein</fullName>
    </submittedName>
</protein>
<organism evidence="1 2">
    <name type="scientific">Phytophthora fragariae</name>
    <dbReference type="NCBI Taxonomy" id="53985"/>
    <lineage>
        <taxon>Eukaryota</taxon>
        <taxon>Sar</taxon>
        <taxon>Stramenopiles</taxon>
        <taxon>Oomycota</taxon>
        <taxon>Peronosporomycetes</taxon>
        <taxon>Peronosporales</taxon>
        <taxon>Peronosporaceae</taxon>
        <taxon>Phytophthora</taxon>
    </lineage>
</organism>
<evidence type="ECO:0000313" key="2">
    <source>
        <dbReference type="Proteomes" id="UP000486351"/>
    </source>
</evidence>
<dbReference type="AlphaFoldDB" id="A0A6G0QE37"/>
<name>A0A6G0QE37_9STRA</name>
<gene>
    <name evidence="1" type="ORF">PF008_g27463</name>
</gene>
<evidence type="ECO:0000313" key="1">
    <source>
        <dbReference type="EMBL" id="KAE9283196.1"/>
    </source>
</evidence>